<dbReference type="AlphaFoldDB" id="A0A437M0R9"/>
<evidence type="ECO:0000313" key="2">
    <source>
        <dbReference type="EMBL" id="RVT91202.1"/>
    </source>
</evidence>
<evidence type="ECO:0000256" key="1">
    <source>
        <dbReference type="SAM" id="SignalP"/>
    </source>
</evidence>
<organism evidence="2 3">
    <name type="scientific">Sphingomonas crocodyli</name>
    <dbReference type="NCBI Taxonomy" id="1979270"/>
    <lineage>
        <taxon>Bacteria</taxon>
        <taxon>Pseudomonadati</taxon>
        <taxon>Pseudomonadota</taxon>
        <taxon>Alphaproteobacteria</taxon>
        <taxon>Sphingomonadales</taxon>
        <taxon>Sphingomonadaceae</taxon>
        <taxon>Sphingomonas</taxon>
    </lineage>
</organism>
<proteinExistence type="predicted"/>
<dbReference type="RefSeq" id="WP_127745216.1">
    <property type="nucleotide sequence ID" value="NZ_SACN01000002.1"/>
</dbReference>
<sequence>MTRTLALLALICATPASADETPKLTPSTAKIFPYEAGVMDLLVTGPAAQSLYDALPGKGVEQACGATGLHKGDGKMSCAKNDADYACHIWIDTKAQALTLPETDDC</sequence>
<feature type="signal peptide" evidence="1">
    <location>
        <begin position="1"/>
        <end position="18"/>
    </location>
</feature>
<dbReference type="EMBL" id="SACN01000002">
    <property type="protein sequence ID" value="RVT91202.1"/>
    <property type="molecule type" value="Genomic_DNA"/>
</dbReference>
<dbReference type="Proteomes" id="UP000282971">
    <property type="component" value="Unassembled WGS sequence"/>
</dbReference>
<feature type="chain" id="PRO_5019051458" description="DUF2282 domain-containing protein" evidence="1">
    <location>
        <begin position="19"/>
        <end position="106"/>
    </location>
</feature>
<gene>
    <name evidence="2" type="ORF">EOD43_16960</name>
</gene>
<reference evidence="2 3" key="1">
    <citation type="submission" date="2019-01" db="EMBL/GenBank/DDBJ databases">
        <authorList>
            <person name="Chen W.-M."/>
        </authorList>
    </citation>
    <scope>NUCLEOTIDE SEQUENCE [LARGE SCALE GENOMIC DNA]</scope>
    <source>
        <strain evidence="2 3">CCP-7</strain>
    </source>
</reference>
<comment type="caution">
    <text evidence="2">The sequence shown here is derived from an EMBL/GenBank/DDBJ whole genome shotgun (WGS) entry which is preliminary data.</text>
</comment>
<name>A0A437M0R9_9SPHN</name>
<accession>A0A437M0R9</accession>
<protein>
    <recommendedName>
        <fullName evidence="4">DUF2282 domain-containing protein</fullName>
    </recommendedName>
</protein>
<keyword evidence="1" id="KW-0732">Signal</keyword>
<keyword evidence="3" id="KW-1185">Reference proteome</keyword>
<dbReference type="OrthoDB" id="8480972at2"/>
<evidence type="ECO:0000313" key="3">
    <source>
        <dbReference type="Proteomes" id="UP000282971"/>
    </source>
</evidence>
<evidence type="ECO:0008006" key="4">
    <source>
        <dbReference type="Google" id="ProtNLM"/>
    </source>
</evidence>